<evidence type="ECO:0000256" key="5">
    <source>
        <dbReference type="ARBA" id="ARBA00022801"/>
    </source>
</evidence>
<dbReference type="SUPFAM" id="SSF51011">
    <property type="entry name" value="Glycosyl hydrolase domain"/>
    <property type="match status" value="1"/>
</dbReference>
<sequence length="426" mass="46807">MANMKIVESMPILILCLSALSLTIQARVVPLLQNHERPSSKNVFDTSKYGILQLNNGLASTPQMGWNSWNFFACDINEAVIKETADALVTTGLADLGYVFVNIDDCWSAQKRNSKGQLVPDPKTFPSGIKALADYVHEKGLKLGIYSDAGAFTCEVRPGSIYHENDDAELFASWGVDYLKYDNCYNLGIKPKERYPPMRDALNATGRTIFYSLCEWGVDDPALWAGKIGNSWRTTEDINDSWASMTTIADLNDKWAAYAGPGGWNDPDMLEVGNGGMTYQEYQAHFSIWALMKAPLLVGCDVRNMTAETFEILSNKEVIAVNQDPLGVQGRKVYVSGTDDCLQVWAGPLTGHRLAVVLWNRCSKAATITAAWGALGLESSISVSVRDLWKHQDIVGDAVASFSALVDAHGCEMYIFTPKTVSVSDI</sequence>
<dbReference type="PANTHER" id="PTHR11452">
    <property type="entry name" value="ALPHA-GALACTOSIDASE/ALPHA-N-ACETYLGALACTOSAMINIDASE"/>
    <property type="match status" value="1"/>
</dbReference>
<keyword evidence="6 8" id="KW-1015">Disulfide bond</keyword>
<proteinExistence type="inferred from homology"/>
<gene>
    <name evidence="11" type="ORF">Acr_24g0012860</name>
</gene>
<name>A0A7J0GWD6_9ERIC</name>
<dbReference type="Proteomes" id="UP000585474">
    <property type="component" value="Unassembled WGS sequence"/>
</dbReference>
<comment type="similarity">
    <text evidence="2 8">Belongs to the glycosyl hydrolase 27 family.</text>
</comment>
<accession>A0A7J0GWD6</accession>
<dbReference type="CDD" id="cd14792">
    <property type="entry name" value="GH27"/>
    <property type="match status" value="1"/>
</dbReference>
<evidence type="ECO:0000259" key="10">
    <source>
        <dbReference type="Pfam" id="PF17801"/>
    </source>
</evidence>
<dbReference type="GO" id="GO:0004557">
    <property type="term" value="F:alpha-galactosidase activity"/>
    <property type="evidence" value="ECO:0007669"/>
    <property type="project" value="UniProtKB-EC"/>
</dbReference>
<dbReference type="FunFam" id="3.20.20.70:FF:000093">
    <property type="entry name" value="Alpha-galactosidase"/>
    <property type="match status" value="1"/>
</dbReference>
<comment type="catalytic activity">
    <reaction evidence="1 8">
        <text>Hydrolysis of terminal, non-reducing alpha-D-galactose residues in alpha-D-galactosides, including galactose oligosaccharides, galactomannans and galactolipids.</text>
        <dbReference type="EC" id="3.2.1.22"/>
    </reaction>
</comment>
<dbReference type="EC" id="3.2.1.22" evidence="3 8"/>
<feature type="domain" description="Alpha galactosidase C-terminal" evidence="10">
    <location>
        <begin position="340"/>
        <end position="415"/>
    </location>
</feature>
<dbReference type="PROSITE" id="PS00512">
    <property type="entry name" value="ALPHA_GALACTOSIDASE"/>
    <property type="match status" value="1"/>
</dbReference>
<dbReference type="SUPFAM" id="SSF51445">
    <property type="entry name" value="(Trans)glycosidases"/>
    <property type="match status" value="1"/>
</dbReference>
<dbReference type="EMBL" id="BJWL01000024">
    <property type="protein sequence ID" value="GFZ15096.1"/>
    <property type="molecule type" value="Genomic_DNA"/>
</dbReference>
<keyword evidence="4 9" id="KW-0732">Signal</keyword>
<keyword evidence="7 8" id="KW-0326">Glycosidase</keyword>
<evidence type="ECO:0000313" key="12">
    <source>
        <dbReference type="Proteomes" id="UP000585474"/>
    </source>
</evidence>
<keyword evidence="12" id="KW-1185">Reference proteome</keyword>
<protein>
    <recommendedName>
        <fullName evidence="3 8">Alpha-galactosidase</fullName>
        <ecNumber evidence="3 8">3.2.1.22</ecNumber>
    </recommendedName>
    <alternativeName>
        <fullName evidence="8">Melibiase</fullName>
    </alternativeName>
</protein>
<dbReference type="InterPro" id="IPR000111">
    <property type="entry name" value="Glyco_hydro_27/36_CS"/>
</dbReference>
<dbReference type="OrthoDB" id="5795902at2759"/>
<evidence type="ECO:0000256" key="3">
    <source>
        <dbReference type="ARBA" id="ARBA00012755"/>
    </source>
</evidence>
<evidence type="ECO:0000256" key="9">
    <source>
        <dbReference type="SAM" id="SignalP"/>
    </source>
</evidence>
<dbReference type="Gene3D" id="2.60.40.1180">
    <property type="entry name" value="Golgi alpha-mannosidase II"/>
    <property type="match status" value="1"/>
</dbReference>
<dbReference type="InterPro" id="IPR013780">
    <property type="entry name" value="Glyco_hydro_b"/>
</dbReference>
<dbReference type="Gene3D" id="3.20.20.70">
    <property type="entry name" value="Aldolase class I"/>
    <property type="match status" value="1"/>
</dbReference>
<dbReference type="InterPro" id="IPR013785">
    <property type="entry name" value="Aldolase_TIM"/>
</dbReference>
<evidence type="ECO:0000256" key="7">
    <source>
        <dbReference type="ARBA" id="ARBA00023295"/>
    </source>
</evidence>
<reference evidence="11 12" key="1">
    <citation type="submission" date="2019-07" db="EMBL/GenBank/DDBJ databases">
        <title>De Novo Assembly of kiwifruit Actinidia rufa.</title>
        <authorList>
            <person name="Sugita-Konishi S."/>
            <person name="Sato K."/>
            <person name="Mori E."/>
            <person name="Abe Y."/>
            <person name="Kisaki G."/>
            <person name="Hamano K."/>
            <person name="Suezawa K."/>
            <person name="Otani M."/>
            <person name="Fukuda T."/>
            <person name="Manabe T."/>
            <person name="Gomi K."/>
            <person name="Tabuchi M."/>
            <person name="Akimitsu K."/>
            <person name="Kataoka I."/>
        </authorList>
    </citation>
    <scope>NUCLEOTIDE SEQUENCE [LARGE SCALE GENOMIC DNA]</scope>
    <source>
        <strain evidence="12">cv. Fuchu</strain>
    </source>
</reference>
<dbReference type="Pfam" id="PF16499">
    <property type="entry name" value="Melibiase_2"/>
    <property type="match status" value="1"/>
</dbReference>
<dbReference type="PANTHER" id="PTHR11452:SF75">
    <property type="entry name" value="ALPHA-GALACTOSIDASE MEL1"/>
    <property type="match status" value="1"/>
</dbReference>
<evidence type="ECO:0000256" key="8">
    <source>
        <dbReference type="RuleBase" id="RU361168"/>
    </source>
</evidence>
<comment type="caution">
    <text evidence="11">The sequence shown here is derived from an EMBL/GenBank/DDBJ whole genome shotgun (WGS) entry which is preliminary data.</text>
</comment>
<dbReference type="InterPro" id="IPR002241">
    <property type="entry name" value="Glyco_hydro_27"/>
</dbReference>
<evidence type="ECO:0000313" key="11">
    <source>
        <dbReference type="EMBL" id="GFZ15096.1"/>
    </source>
</evidence>
<evidence type="ECO:0000256" key="2">
    <source>
        <dbReference type="ARBA" id="ARBA00009743"/>
    </source>
</evidence>
<dbReference type="GO" id="GO:0005975">
    <property type="term" value="P:carbohydrate metabolic process"/>
    <property type="evidence" value="ECO:0007669"/>
    <property type="project" value="InterPro"/>
</dbReference>
<dbReference type="Pfam" id="PF17801">
    <property type="entry name" value="Melibiase_C"/>
    <property type="match status" value="1"/>
</dbReference>
<keyword evidence="5 8" id="KW-0378">Hydrolase</keyword>
<organism evidence="11 12">
    <name type="scientific">Actinidia rufa</name>
    <dbReference type="NCBI Taxonomy" id="165716"/>
    <lineage>
        <taxon>Eukaryota</taxon>
        <taxon>Viridiplantae</taxon>
        <taxon>Streptophyta</taxon>
        <taxon>Embryophyta</taxon>
        <taxon>Tracheophyta</taxon>
        <taxon>Spermatophyta</taxon>
        <taxon>Magnoliopsida</taxon>
        <taxon>eudicotyledons</taxon>
        <taxon>Gunneridae</taxon>
        <taxon>Pentapetalae</taxon>
        <taxon>asterids</taxon>
        <taxon>Ericales</taxon>
        <taxon>Actinidiaceae</taxon>
        <taxon>Actinidia</taxon>
    </lineage>
</organism>
<evidence type="ECO:0000256" key="4">
    <source>
        <dbReference type="ARBA" id="ARBA00022729"/>
    </source>
</evidence>
<evidence type="ECO:0000256" key="6">
    <source>
        <dbReference type="ARBA" id="ARBA00023157"/>
    </source>
</evidence>
<dbReference type="InterPro" id="IPR017853">
    <property type="entry name" value="GH"/>
</dbReference>
<feature type="chain" id="PRO_5029543961" description="Alpha-galactosidase" evidence="9">
    <location>
        <begin position="27"/>
        <end position="426"/>
    </location>
</feature>
<dbReference type="AlphaFoldDB" id="A0A7J0GWD6"/>
<evidence type="ECO:0000256" key="1">
    <source>
        <dbReference type="ARBA" id="ARBA00001255"/>
    </source>
</evidence>
<dbReference type="InterPro" id="IPR041233">
    <property type="entry name" value="Melibiase_C"/>
</dbReference>
<dbReference type="PRINTS" id="PR00740">
    <property type="entry name" value="GLHYDRLASE27"/>
</dbReference>
<dbReference type="FunFam" id="2.60.40.1180:FF:000008">
    <property type="entry name" value="Alpha-galactosidase"/>
    <property type="match status" value="1"/>
</dbReference>
<feature type="signal peptide" evidence="9">
    <location>
        <begin position="1"/>
        <end position="26"/>
    </location>
</feature>